<feature type="transmembrane region" description="Helical" evidence="5">
    <location>
        <begin position="84"/>
        <end position="100"/>
    </location>
</feature>
<evidence type="ECO:0000256" key="5">
    <source>
        <dbReference type="SAM" id="Phobius"/>
    </source>
</evidence>
<evidence type="ECO:0000259" key="6">
    <source>
        <dbReference type="Pfam" id="PF06803"/>
    </source>
</evidence>
<reference evidence="8" key="1">
    <citation type="journal article" date="2019" name="Int. J. Syst. Evol. Microbiol.">
        <title>The Global Catalogue of Microorganisms (GCM) 10K type strain sequencing project: providing services to taxonomists for standard genome sequencing and annotation.</title>
        <authorList>
            <consortium name="The Broad Institute Genomics Platform"/>
            <consortium name="The Broad Institute Genome Sequencing Center for Infectious Disease"/>
            <person name="Wu L."/>
            <person name="Ma J."/>
        </authorList>
    </citation>
    <scope>NUCLEOTIDE SEQUENCE [LARGE SCALE GENOMIC DNA]</scope>
    <source>
        <strain evidence="8">JCM 17939</strain>
    </source>
</reference>
<dbReference type="Proteomes" id="UP001501442">
    <property type="component" value="Unassembled WGS sequence"/>
</dbReference>
<comment type="subcellular location">
    <subcellularLocation>
        <location evidence="1">Endomembrane system</location>
        <topology evidence="1">Multi-pass membrane protein</topology>
    </subcellularLocation>
</comment>
<gene>
    <name evidence="7" type="ORF">GCM10023196_094290</name>
</gene>
<evidence type="ECO:0000313" key="7">
    <source>
        <dbReference type="EMBL" id="GAA4638052.1"/>
    </source>
</evidence>
<feature type="transmembrane region" description="Helical" evidence="5">
    <location>
        <begin position="106"/>
        <end position="126"/>
    </location>
</feature>
<accession>A0ABP8UR34</accession>
<evidence type="ECO:0000256" key="3">
    <source>
        <dbReference type="ARBA" id="ARBA00022989"/>
    </source>
</evidence>
<evidence type="ECO:0000256" key="2">
    <source>
        <dbReference type="ARBA" id="ARBA00022692"/>
    </source>
</evidence>
<evidence type="ECO:0000256" key="4">
    <source>
        <dbReference type="ARBA" id="ARBA00023136"/>
    </source>
</evidence>
<feature type="transmembrane region" description="Helical" evidence="5">
    <location>
        <begin position="30"/>
        <end position="50"/>
    </location>
</feature>
<keyword evidence="2 5" id="KW-0812">Transmembrane</keyword>
<name>A0ABP8UR34_9ACTN</name>
<dbReference type="InterPro" id="IPR010652">
    <property type="entry name" value="DUF1232"/>
</dbReference>
<keyword evidence="3 5" id="KW-1133">Transmembrane helix</keyword>
<protein>
    <recommendedName>
        <fullName evidence="6">DUF1232 domain-containing protein</fullName>
    </recommendedName>
</protein>
<evidence type="ECO:0000313" key="8">
    <source>
        <dbReference type="Proteomes" id="UP001501442"/>
    </source>
</evidence>
<feature type="domain" description="DUF1232" evidence="6">
    <location>
        <begin position="86"/>
        <end position="121"/>
    </location>
</feature>
<dbReference type="RefSeq" id="WP_345441333.1">
    <property type="nucleotide sequence ID" value="NZ_BAABHK010000021.1"/>
</dbReference>
<keyword evidence="4 5" id="KW-0472">Membrane</keyword>
<evidence type="ECO:0000256" key="1">
    <source>
        <dbReference type="ARBA" id="ARBA00004127"/>
    </source>
</evidence>
<organism evidence="7 8">
    <name type="scientific">Actinoallomurus vinaceus</name>
    <dbReference type="NCBI Taxonomy" id="1080074"/>
    <lineage>
        <taxon>Bacteria</taxon>
        <taxon>Bacillati</taxon>
        <taxon>Actinomycetota</taxon>
        <taxon>Actinomycetes</taxon>
        <taxon>Streptosporangiales</taxon>
        <taxon>Thermomonosporaceae</taxon>
        <taxon>Actinoallomurus</taxon>
    </lineage>
</organism>
<sequence>MAWLGALVLFVGAILTFAVGGDVGTLDVRTLGIVGMVVGGVLLVVGIVRLRRTPRSAGARSPAGVIRGGVQAQVQDRVYRTSKGKIIAMIAVVVYILSPVDLIPDVFLPVGVIDDGTAFAWLLFAIGQEVTRKRRSALSARE</sequence>
<dbReference type="Pfam" id="PF06803">
    <property type="entry name" value="DUF1232"/>
    <property type="match status" value="1"/>
</dbReference>
<dbReference type="EMBL" id="BAABHK010000021">
    <property type="protein sequence ID" value="GAA4638052.1"/>
    <property type="molecule type" value="Genomic_DNA"/>
</dbReference>
<keyword evidence="8" id="KW-1185">Reference proteome</keyword>
<proteinExistence type="predicted"/>
<comment type="caution">
    <text evidence="7">The sequence shown here is derived from an EMBL/GenBank/DDBJ whole genome shotgun (WGS) entry which is preliminary data.</text>
</comment>